<dbReference type="Proteomes" id="UP000492821">
    <property type="component" value="Unassembled WGS sequence"/>
</dbReference>
<dbReference type="AlphaFoldDB" id="A0A7E4VUS3"/>
<reference evidence="1" key="1">
    <citation type="journal article" date="2013" name="Genetics">
        <title>The draft genome and transcriptome of Panagrellus redivivus are shaped by the harsh demands of a free-living lifestyle.</title>
        <authorList>
            <person name="Srinivasan J."/>
            <person name="Dillman A.R."/>
            <person name="Macchietto M.G."/>
            <person name="Heikkinen L."/>
            <person name="Lakso M."/>
            <person name="Fracchia K.M."/>
            <person name="Antoshechkin I."/>
            <person name="Mortazavi A."/>
            <person name="Wong G."/>
            <person name="Sternberg P.W."/>
        </authorList>
    </citation>
    <scope>NUCLEOTIDE SEQUENCE [LARGE SCALE GENOMIC DNA]</scope>
    <source>
        <strain evidence="1">MT8872</strain>
    </source>
</reference>
<sequence length="119" mass="13435">MTTRAPMNPLFDNHCTTRTILSFEQPDYRKEIMVLHGTPAPARQNLLGLEGHVRLVEAEQVQNSPKKVTINGNVVRTKPLPQVPQATWAVLTLEDESEDEDAWTYTVTSKILISPEQLK</sequence>
<keyword evidence="1" id="KW-1185">Reference proteome</keyword>
<evidence type="ECO:0000313" key="1">
    <source>
        <dbReference type="Proteomes" id="UP000492821"/>
    </source>
</evidence>
<name>A0A7E4VUS3_PANRE</name>
<reference evidence="2" key="2">
    <citation type="submission" date="2020-10" db="UniProtKB">
        <authorList>
            <consortium name="WormBaseParasite"/>
        </authorList>
    </citation>
    <scope>IDENTIFICATION</scope>
</reference>
<proteinExistence type="predicted"/>
<accession>A0A7E4VUS3</accession>
<protein>
    <submittedName>
        <fullName evidence="2">DUF4198 domain-containing protein</fullName>
    </submittedName>
</protein>
<evidence type="ECO:0000313" key="2">
    <source>
        <dbReference type="WBParaSite" id="Pan_g3453.t1"/>
    </source>
</evidence>
<organism evidence="1 2">
    <name type="scientific">Panagrellus redivivus</name>
    <name type="common">Microworm</name>
    <dbReference type="NCBI Taxonomy" id="6233"/>
    <lineage>
        <taxon>Eukaryota</taxon>
        <taxon>Metazoa</taxon>
        <taxon>Ecdysozoa</taxon>
        <taxon>Nematoda</taxon>
        <taxon>Chromadorea</taxon>
        <taxon>Rhabditida</taxon>
        <taxon>Tylenchina</taxon>
        <taxon>Panagrolaimomorpha</taxon>
        <taxon>Panagrolaimoidea</taxon>
        <taxon>Panagrolaimidae</taxon>
        <taxon>Panagrellus</taxon>
    </lineage>
</organism>
<dbReference type="WBParaSite" id="Pan_g3453.t1">
    <property type="protein sequence ID" value="Pan_g3453.t1"/>
    <property type="gene ID" value="Pan_g3453"/>
</dbReference>